<evidence type="ECO:0000313" key="8">
    <source>
        <dbReference type="Proteomes" id="UP001237642"/>
    </source>
</evidence>
<dbReference type="PROSITE" id="PS50863">
    <property type="entry name" value="B3"/>
    <property type="match status" value="2"/>
</dbReference>
<keyword evidence="3" id="KW-0238">DNA-binding</keyword>
<evidence type="ECO:0000256" key="1">
    <source>
        <dbReference type="ARBA" id="ARBA00004123"/>
    </source>
</evidence>
<feature type="domain" description="TF-B3" evidence="6">
    <location>
        <begin position="15"/>
        <end position="108"/>
    </location>
</feature>
<comment type="caution">
    <text evidence="7">The sequence shown here is derived from an EMBL/GenBank/DDBJ whole genome shotgun (WGS) entry which is preliminary data.</text>
</comment>
<accession>A0AAD8HMY2</accession>
<keyword evidence="5" id="KW-0539">Nucleus</keyword>
<dbReference type="SMART" id="SM01019">
    <property type="entry name" value="B3"/>
    <property type="match status" value="2"/>
</dbReference>
<dbReference type="Gene3D" id="2.40.330.10">
    <property type="entry name" value="DNA-binding pseudobarrel domain"/>
    <property type="match status" value="2"/>
</dbReference>
<dbReference type="InterPro" id="IPR003340">
    <property type="entry name" value="B3_DNA-bd"/>
</dbReference>
<dbReference type="GO" id="GO:0005634">
    <property type="term" value="C:nucleus"/>
    <property type="evidence" value="ECO:0007669"/>
    <property type="project" value="UniProtKB-SubCell"/>
</dbReference>
<protein>
    <submittedName>
        <fullName evidence="7">TF-B3 domain-containing protein</fullName>
    </submittedName>
</protein>
<keyword evidence="4" id="KW-0804">Transcription</keyword>
<dbReference type="InterPro" id="IPR050655">
    <property type="entry name" value="Plant_B3_domain"/>
</dbReference>
<reference evidence="7" key="2">
    <citation type="submission" date="2023-05" db="EMBL/GenBank/DDBJ databases">
        <authorList>
            <person name="Schelkunov M.I."/>
        </authorList>
    </citation>
    <scope>NUCLEOTIDE SEQUENCE</scope>
    <source>
        <strain evidence="7">Hsosn_3</strain>
        <tissue evidence="7">Leaf</tissue>
    </source>
</reference>
<comment type="subcellular location">
    <subcellularLocation>
        <location evidence="1">Nucleus</location>
    </subcellularLocation>
</comment>
<dbReference type="Proteomes" id="UP001237642">
    <property type="component" value="Unassembled WGS sequence"/>
</dbReference>
<keyword evidence="2" id="KW-0805">Transcription regulation</keyword>
<sequence length="299" mass="34222">MASSHCPDSPAKSNHFFKIILSDIESHTKLMVPSKFTRQHGKNLHASVFLKVPNGSAWLVNLERYKGDVWLQNGWPEFARFYSLRFGHLLVFEYRGHVDFQVRIFDPSCTEIDYPLNRSANLNFVESTQMKKRVNDINDSTSSDDVVKFPTTRRLTSPSLKSCQKKPNLQQERGKVGFKSENPFFILTMKPYLIDGTGRPCVPMTFKEAYKKWKHNDQIVLQVAGPTSPVYCTLKLDVRRYRISSGWSVFVRDNSLNVGDVCVFELIIPSRKLFQVSIFRASDEAEKTQVLATSEAVIS</sequence>
<evidence type="ECO:0000256" key="5">
    <source>
        <dbReference type="ARBA" id="ARBA00023242"/>
    </source>
</evidence>
<dbReference type="AlphaFoldDB" id="A0AAD8HMY2"/>
<name>A0AAD8HMY2_9APIA</name>
<evidence type="ECO:0000259" key="6">
    <source>
        <dbReference type="PROSITE" id="PS50863"/>
    </source>
</evidence>
<evidence type="ECO:0000256" key="3">
    <source>
        <dbReference type="ARBA" id="ARBA00023125"/>
    </source>
</evidence>
<gene>
    <name evidence="7" type="ORF">POM88_035224</name>
</gene>
<dbReference type="InterPro" id="IPR015300">
    <property type="entry name" value="DNA-bd_pseudobarrel_sf"/>
</dbReference>
<proteinExistence type="predicted"/>
<reference evidence="7" key="1">
    <citation type="submission" date="2023-02" db="EMBL/GenBank/DDBJ databases">
        <title>Genome of toxic invasive species Heracleum sosnowskyi carries increased number of genes despite the absence of recent whole-genome duplications.</title>
        <authorList>
            <person name="Schelkunov M."/>
            <person name="Shtratnikova V."/>
            <person name="Makarenko M."/>
            <person name="Klepikova A."/>
            <person name="Omelchenko D."/>
            <person name="Novikova G."/>
            <person name="Obukhova E."/>
            <person name="Bogdanov V."/>
            <person name="Penin A."/>
            <person name="Logacheva M."/>
        </authorList>
    </citation>
    <scope>NUCLEOTIDE SEQUENCE</scope>
    <source>
        <strain evidence="7">Hsosn_3</strain>
        <tissue evidence="7">Leaf</tissue>
    </source>
</reference>
<evidence type="ECO:0000256" key="2">
    <source>
        <dbReference type="ARBA" id="ARBA00023015"/>
    </source>
</evidence>
<dbReference type="PANTHER" id="PTHR31920:SF108">
    <property type="entry name" value="B3 DOMAIN-CONTAINING TRANSCRIPTION FACTOR VRN1-LIKE"/>
    <property type="match status" value="1"/>
</dbReference>
<evidence type="ECO:0000313" key="7">
    <source>
        <dbReference type="EMBL" id="KAK1369132.1"/>
    </source>
</evidence>
<dbReference type="PANTHER" id="PTHR31920">
    <property type="entry name" value="B3 DOMAIN-CONTAINING"/>
    <property type="match status" value="1"/>
</dbReference>
<dbReference type="GO" id="GO:0003677">
    <property type="term" value="F:DNA binding"/>
    <property type="evidence" value="ECO:0007669"/>
    <property type="project" value="UniProtKB-KW"/>
</dbReference>
<keyword evidence="8" id="KW-1185">Reference proteome</keyword>
<dbReference type="EMBL" id="JAUIZM010000008">
    <property type="protein sequence ID" value="KAK1369132.1"/>
    <property type="molecule type" value="Genomic_DNA"/>
</dbReference>
<feature type="domain" description="TF-B3" evidence="6">
    <location>
        <begin position="185"/>
        <end position="282"/>
    </location>
</feature>
<organism evidence="7 8">
    <name type="scientific">Heracleum sosnowskyi</name>
    <dbReference type="NCBI Taxonomy" id="360622"/>
    <lineage>
        <taxon>Eukaryota</taxon>
        <taxon>Viridiplantae</taxon>
        <taxon>Streptophyta</taxon>
        <taxon>Embryophyta</taxon>
        <taxon>Tracheophyta</taxon>
        <taxon>Spermatophyta</taxon>
        <taxon>Magnoliopsida</taxon>
        <taxon>eudicotyledons</taxon>
        <taxon>Gunneridae</taxon>
        <taxon>Pentapetalae</taxon>
        <taxon>asterids</taxon>
        <taxon>campanulids</taxon>
        <taxon>Apiales</taxon>
        <taxon>Apiaceae</taxon>
        <taxon>Apioideae</taxon>
        <taxon>apioid superclade</taxon>
        <taxon>Tordylieae</taxon>
        <taxon>Tordyliinae</taxon>
        <taxon>Heracleum</taxon>
    </lineage>
</organism>
<dbReference type="SUPFAM" id="SSF101936">
    <property type="entry name" value="DNA-binding pseudobarrel domain"/>
    <property type="match status" value="2"/>
</dbReference>
<dbReference type="CDD" id="cd10017">
    <property type="entry name" value="B3_DNA"/>
    <property type="match status" value="2"/>
</dbReference>
<dbReference type="Pfam" id="PF02362">
    <property type="entry name" value="B3"/>
    <property type="match status" value="2"/>
</dbReference>
<evidence type="ECO:0000256" key="4">
    <source>
        <dbReference type="ARBA" id="ARBA00023163"/>
    </source>
</evidence>